<feature type="domain" description="DUF4097" evidence="2">
    <location>
        <begin position="133"/>
        <end position="238"/>
    </location>
</feature>
<dbReference type="AlphaFoldDB" id="A0A7K1Y3D0"/>
<comment type="caution">
    <text evidence="3">The sequence shown here is derived from an EMBL/GenBank/DDBJ whole genome shotgun (WGS) entry which is preliminary data.</text>
</comment>
<proteinExistence type="predicted"/>
<gene>
    <name evidence="3" type="ORF">GS398_20795</name>
</gene>
<feature type="signal peptide" evidence="1">
    <location>
        <begin position="1"/>
        <end position="22"/>
    </location>
</feature>
<dbReference type="Proteomes" id="UP000451233">
    <property type="component" value="Unassembled WGS sequence"/>
</dbReference>
<evidence type="ECO:0000313" key="3">
    <source>
        <dbReference type="EMBL" id="MXV17751.1"/>
    </source>
</evidence>
<sequence>MKAIKFIPMFFLAGCLSGALFAQSDAKEQLTVPLSDPAKPCKLVVNLTSGSINVTGYAGKEIVIDVQGDAPRKNERTANGMRRLSSGGSVDITAREEHNTVTVGSGIPVSRLVLNIKVPISATNIKLRTVNGGTISVSNIGGDLELSNTNGGIKAENVSGSVVANTVNGSVNVSFKSVDGTAPMAFTTLNGNVDVTFPATLKANLKLKSDRGDVFSDFDMATDSSQPKSTKTSTNGTYRIMIEDWINGKIGGGGPEMLMKNMNGNIYIRKAK</sequence>
<keyword evidence="1" id="KW-0732">Signal</keyword>
<dbReference type="RefSeq" id="WP_160908763.1">
    <property type="nucleotide sequence ID" value="NZ_WVHS01000006.1"/>
</dbReference>
<name>A0A7K1Y3D0_9SPHI</name>
<dbReference type="EMBL" id="WVHS01000006">
    <property type="protein sequence ID" value="MXV17751.1"/>
    <property type="molecule type" value="Genomic_DNA"/>
</dbReference>
<protein>
    <submittedName>
        <fullName evidence="3">DUF4097 family beta strand repeat protein</fullName>
    </submittedName>
</protein>
<reference evidence="3 4" key="1">
    <citation type="submission" date="2019-11" db="EMBL/GenBank/DDBJ databases">
        <title>Pedobacter sp. HMF7056 Genome sequencing and assembly.</title>
        <authorList>
            <person name="Kang H."/>
            <person name="Kim H."/>
            <person name="Joh K."/>
        </authorList>
    </citation>
    <scope>NUCLEOTIDE SEQUENCE [LARGE SCALE GENOMIC DNA]</scope>
    <source>
        <strain evidence="3 4">HMF7056</strain>
    </source>
</reference>
<dbReference type="Pfam" id="PF13349">
    <property type="entry name" value="DUF4097"/>
    <property type="match status" value="1"/>
</dbReference>
<accession>A0A7K1Y3D0</accession>
<organism evidence="3 4">
    <name type="scientific">Hufsiella ginkgonis</name>
    <dbReference type="NCBI Taxonomy" id="2695274"/>
    <lineage>
        <taxon>Bacteria</taxon>
        <taxon>Pseudomonadati</taxon>
        <taxon>Bacteroidota</taxon>
        <taxon>Sphingobacteriia</taxon>
        <taxon>Sphingobacteriales</taxon>
        <taxon>Sphingobacteriaceae</taxon>
        <taxon>Hufsiella</taxon>
    </lineage>
</organism>
<keyword evidence="4" id="KW-1185">Reference proteome</keyword>
<evidence type="ECO:0000313" key="4">
    <source>
        <dbReference type="Proteomes" id="UP000451233"/>
    </source>
</evidence>
<feature type="chain" id="PRO_5029697430" evidence="1">
    <location>
        <begin position="23"/>
        <end position="272"/>
    </location>
</feature>
<evidence type="ECO:0000259" key="2">
    <source>
        <dbReference type="Pfam" id="PF13349"/>
    </source>
</evidence>
<dbReference type="InterPro" id="IPR025164">
    <property type="entry name" value="Toastrack_DUF4097"/>
</dbReference>
<evidence type="ECO:0000256" key="1">
    <source>
        <dbReference type="SAM" id="SignalP"/>
    </source>
</evidence>